<dbReference type="Proteomes" id="UP000594778">
    <property type="component" value="Chromosome"/>
</dbReference>
<keyword evidence="1" id="KW-0812">Transmembrane</keyword>
<keyword evidence="1" id="KW-1133">Transmembrane helix</keyword>
<reference evidence="2 3" key="1">
    <citation type="submission" date="2020-12" db="EMBL/GenBank/DDBJ databases">
        <title>FDA dAtabase for Regulatory Grade micrObial Sequences (FDA-ARGOS): Supporting development and validation of Infectious Disease Dx tests.</title>
        <authorList>
            <person name="Sproer C."/>
            <person name="Gronow S."/>
            <person name="Severitt S."/>
            <person name="Schroder I."/>
            <person name="Tallon L."/>
            <person name="Sadzewicz L."/>
            <person name="Zhao X."/>
            <person name="Boylan J."/>
            <person name="Ott S."/>
            <person name="Bowen H."/>
            <person name="Vavikolanu K."/>
            <person name="Mehta A."/>
            <person name="Aluvathingal J."/>
            <person name="Nadendla S."/>
            <person name="Lowell S."/>
            <person name="Myers T."/>
            <person name="Yan Y."/>
            <person name="Sichtig H."/>
        </authorList>
    </citation>
    <scope>NUCLEOTIDE SEQUENCE [LARGE SCALE GENOMIC DNA]</scope>
    <source>
        <strain evidence="2 3">FDAARGOS_909</strain>
    </source>
</reference>
<organism evidence="2 3">
    <name type="scientific">Delftia acidovorans</name>
    <name type="common">Pseudomonas acidovorans</name>
    <name type="synonym">Comamonas acidovorans</name>
    <dbReference type="NCBI Taxonomy" id="80866"/>
    <lineage>
        <taxon>Bacteria</taxon>
        <taxon>Pseudomonadati</taxon>
        <taxon>Pseudomonadota</taxon>
        <taxon>Betaproteobacteria</taxon>
        <taxon>Burkholderiales</taxon>
        <taxon>Comamonadaceae</taxon>
        <taxon>Delftia</taxon>
    </lineage>
</organism>
<evidence type="ECO:0000313" key="3">
    <source>
        <dbReference type="Proteomes" id="UP000594778"/>
    </source>
</evidence>
<evidence type="ECO:0008006" key="4">
    <source>
        <dbReference type="Google" id="ProtNLM"/>
    </source>
</evidence>
<feature type="transmembrane region" description="Helical" evidence="1">
    <location>
        <begin position="12"/>
        <end position="34"/>
    </location>
</feature>
<dbReference type="RefSeq" id="WP_197955891.1">
    <property type="nucleotide sequence ID" value="NZ_CP065668.1"/>
</dbReference>
<accession>A0A7T2VZY5</accession>
<dbReference type="AlphaFoldDB" id="A0A7T2VZY5"/>
<feature type="transmembrane region" description="Helical" evidence="1">
    <location>
        <begin position="114"/>
        <end position="130"/>
    </location>
</feature>
<dbReference type="EMBL" id="CP065668">
    <property type="protein sequence ID" value="QPS08638.1"/>
    <property type="molecule type" value="Genomic_DNA"/>
</dbReference>
<evidence type="ECO:0000256" key="1">
    <source>
        <dbReference type="SAM" id="Phobius"/>
    </source>
</evidence>
<sequence>MTTEQSQAKCAFAIGLLLLLPATWSFFSAIWSAIGTGEVLVISIHRFRTERVFVSWLEGWPRFAGPGLLVASLLLWWLQGVHSSPRNWQAPGVCALAGLGLLLFSKWFAAWSGAALFLGCATCCVLAAFVNHRYSQGLAAALLLASAAALLWLLG</sequence>
<feature type="transmembrane region" description="Helical" evidence="1">
    <location>
        <begin position="137"/>
        <end position="154"/>
    </location>
</feature>
<gene>
    <name evidence="2" type="ORF">I6G66_00750</name>
</gene>
<evidence type="ECO:0000313" key="2">
    <source>
        <dbReference type="EMBL" id="QPS08638.1"/>
    </source>
</evidence>
<keyword evidence="1" id="KW-0472">Membrane</keyword>
<proteinExistence type="predicted"/>
<name>A0A7T2VZY5_DELAC</name>
<protein>
    <recommendedName>
        <fullName evidence="4">Transmembrane protein</fullName>
    </recommendedName>
</protein>